<dbReference type="Pfam" id="PF07745">
    <property type="entry name" value="Glyco_hydro_53"/>
    <property type="match status" value="1"/>
</dbReference>
<dbReference type="SUPFAM" id="SSF51445">
    <property type="entry name" value="(Trans)glycosidases"/>
    <property type="match status" value="1"/>
</dbReference>
<dbReference type="InterPro" id="IPR017853">
    <property type="entry name" value="GH"/>
</dbReference>
<evidence type="ECO:0000256" key="6">
    <source>
        <dbReference type="SAM" id="MobiDB-lite"/>
    </source>
</evidence>
<dbReference type="AlphaFoldDB" id="A0A1X6NQD5"/>
<proteinExistence type="inferred from homology"/>
<evidence type="ECO:0000313" key="7">
    <source>
        <dbReference type="EMBL" id="OSX70706.1"/>
    </source>
</evidence>
<evidence type="ECO:0000256" key="5">
    <source>
        <dbReference type="ARBA" id="ARBA00023295"/>
    </source>
</evidence>
<dbReference type="GO" id="GO:0031218">
    <property type="term" value="F:arabinogalactan endo-1,4-beta-galactosidase activity"/>
    <property type="evidence" value="ECO:0007669"/>
    <property type="project" value="UniProtKB-EC"/>
</dbReference>
<reference evidence="7 8" key="1">
    <citation type="submission" date="2017-03" db="EMBL/GenBank/DDBJ databases">
        <title>WGS assembly of Porphyra umbilicalis.</title>
        <authorList>
            <person name="Brawley S.H."/>
            <person name="Blouin N.A."/>
            <person name="Ficko-Blean E."/>
            <person name="Wheeler G.L."/>
            <person name="Lohr M."/>
            <person name="Goodson H.V."/>
            <person name="Jenkins J.W."/>
            <person name="Blaby-Haas C.E."/>
            <person name="Helliwell K.E."/>
            <person name="Chan C."/>
            <person name="Marriage T."/>
            <person name="Bhattacharya D."/>
            <person name="Klein A.S."/>
            <person name="Badis Y."/>
            <person name="Brodie J."/>
            <person name="Cao Y."/>
            <person name="Collen J."/>
            <person name="Dittami S.M."/>
            <person name="Gachon C.M."/>
            <person name="Green B.R."/>
            <person name="Karpowicz S."/>
            <person name="Kim J.W."/>
            <person name="Kudahl U."/>
            <person name="Lin S."/>
            <person name="Michel G."/>
            <person name="Mittag M."/>
            <person name="Olson B.J."/>
            <person name="Pangilinan J."/>
            <person name="Peng Y."/>
            <person name="Qiu H."/>
            <person name="Shu S."/>
            <person name="Singer J.T."/>
            <person name="Smith A.G."/>
            <person name="Sprecher B.N."/>
            <person name="Wagner V."/>
            <person name="Wang W."/>
            <person name="Wang Z.-Y."/>
            <person name="Yan J."/>
            <person name="Yarish C."/>
            <person name="Zoeuner-Riek S."/>
            <person name="Zhuang Y."/>
            <person name="Zou Y."/>
            <person name="Lindquist E.A."/>
            <person name="Grimwood J."/>
            <person name="Barry K."/>
            <person name="Rokhsar D.S."/>
            <person name="Schmutz J."/>
            <person name="Stiller J.W."/>
            <person name="Grossman A.R."/>
            <person name="Prochnik S.E."/>
        </authorList>
    </citation>
    <scope>NUCLEOTIDE SEQUENCE [LARGE SCALE GENOMIC DNA]</scope>
    <source>
        <strain evidence="7">4086291</strain>
    </source>
</reference>
<evidence type="ECO:0000256" key="3">
    <source>
        <dbReference type="ARBA" id="ARBA00012556"/>
    </source>
</evidence>
<evidence type="ECO:0000256" key="4">
    <source>
        <dbReference type="ARBA" id="ARBA00022801"/>
    </source>
</evidence>
<dbReference type="Proteomes" id="UP000218209">
    <property type="component" value="Unassembled WGS sequence"/>
</dbReference>
<evidence type="ECO:0000256" key="1">
    <source>
        <dbReference type="ARBA" id="ARBA00001695"/>
    </source>
</evidence>
<feature type="region of interest" description="Disordered" evidence="6">
    <location>
        <begin position="1"/>
        <end position="24"/>
    </location>
</feature>
<name>A0A1X6NQD5_PORUM</name>
<keyword evidence="5" id="KW-0326">Glycosidase</keyword>
<dbReference type="GO" id="GO:0015926">
    <property type="term" value="F:glucosidase activity"/>
    <property type="evidence" value="ECO:0007669"/>
    <property type="project" value="InterPro"/>
</dbReference>
<keyword evidence="8" id="KW-1185">Reference proteome</keyword>
<dbReference type="PANTHER" id="PTHR34983">
    <property type="entry name" value="ARABINOGALACTAN ENDO-BETA-1,4-GALACTANASE A"/>
    <property type="match status" value="1"/>
</dbReference>
<dbReference type="PANTHER" id="PTHR34983:SF1">
    <property type="entry name" value="ARABINOGALACTAN ENDO-BETA-1,4-GALACTANASE A"/>
    <property type="match status" value="1"/>
</dbReference>
<protein>
    <recommendedName>
        <fullName evidence="3">arabinogalactan endo-beta-1,4-galactanase</fullName>
        <ecNumber evidence="3">3.2.1.89</ecNumber>
    </recommendedName>
</protein>
<evidence type="ECO:0000313" key="8">
    <source>
        <dbReference type="Proteomes" id="UP000218209"/>
    </source>
</evidence>
<comment type="catalytic activity">
    <reaction evidence="1">
        <text>The enzyme specifically hydrolyzes (1-&gt;4)-beta-D-galactosidic linkages in type I arabinogalactans.</text>
        <dbReference type="EC" id="3.2.1.89"/>
    </reaction>
</comment>
<gene>
    <name evidence="7" type="ORF">BU14_0686s0008</name>
</gene>
<dbReference type="Gene3D" id="3.20.20.80">
    <property type="entry name" value="Glycosidases"/>
    <property type="match status" value="1"/>
</dbReference>
<accession>A0A1X6NQD5</accession>
<keyword evidence="4" id="KW-0378">Hydrolase</keyword>
<dbReference type="InterPro" id="IPR011683">
    <property type="entry name" value="Glyco_hydro_53"/>
</dbReference>
<evidence type="ECO:0000256" key="2">
    <source>
        <dbReference type="ARBA" id="ARBA00010687"/>
    </source>
</evidence>
<organism evidence="7 8">
    <name type="scientific">Porphyra umbilicalis</name>
    <name type="common">Purple laver</name>
    <name type="synonym">Red alga</name>
    <dbReference type="NCBI Taxonomy" id="2786"/>
    <lineage>
        <taxon>Eukaryota</taxon>
        <taxon>Rhodophyta</taxon>
        <taxon>Bangiophyceae</taxon>
        <taxon>Bangiales</taxon>
        <taxon>Bangiaceae</taxon>
        <taxon>Porphyra</taxon>
    </lineage>
</organism>
<dbReference type="GO" id="GO:0045490">
    <property type="term" value="P:pectin catabolic process"/>
    <property type="evidence" value="ECO:0007669"/>
    <property type="project" value="TreeGrafter"/>
</dbReference>
<sequence>MPRRRCEGVNGGAANDDPAQPSYQEAWPGGKEAFDANAAYLLAGARGVRVSKAPSTPVILHLDRGDCVPVAQAALRPLAARGVVDAVDILGFSFHPKFHTGRLQNLDYTLNAVARDYKKDIVLMEVAFPFAGAQWEPESDEWDWPVTPEGQAQFTRDVARVVRNIEANQTVAKGGSGAKGLGYYWWHPELVAGYSLGDVWEGGRYSFFHRNGTALPAAPAMGDVNVAPRGRTCTCGRPLPSNV</sequence>
<dbReference type="EMBL" id="KV919221">
    <property type="protein sequence ID" value="OSX70706.1"/>
    <property type="molecule type" value="Genomic_DNA"/>
</dbReference>
<comment type="similarity">
    <text evidence="2">Belongs to the glycosyl hydrolase 53 family.</text>
</comment>
<dbReference type="EC" id="3.2.1.89" evidence="3"/>